<feature type="compositionally biased region" description="Acidic residues" evidence="1">
    <location>
        <begin position="51"/>
        <end position="60"/>
    </location>
</feature>
<comment type="caution">
    <text evidence="2">The sequence shown here is derived from an EMBL/GenBank/DDBJ whole genome shotgun (WGS) entry which is preliminary data.</text>
</comment>
<proteinExistence type="predicted"/>
<accession>A0A167PD43</accession>
<keyword evidence="3" id="KW-1185">Reference proteome</keyword>
<dbReference type="Proteomes" id="UP000076874">
    <property type="component" value="Unassembled WGS sequence"/>
</dbReference>
<dbReference type="EMBL" id="AZHD01000016">
    <property type="protein sequence ID" value="OAA56537.1"/>
    <property type="molecule type" value="Genomic_DNA"/>
</dbReference>
<evidence type="ECO:0000256" key="1">
    <source>
        <dbReference type="SAM" id="MobiDB-lite"/>
    </source>
</evidence>
<sequence length="89" mass="10687">MCASVLQTLWKETYDLWDAALLGVGSMFTKDEHREKARRRRTARSSRHDDYDDDDDDDDDERRRRHHRDRQHDGRGGHAEHGVRRTERV</sequence>
<organism evidence="2 3">
    <name type="scientific">Niveomyces insectorum RCEF 264</name>
    <dbReference type="NCBI Taxonomy" id="1081102"/>
    <lineage>
        <taxon>Eukaryota</taxon>
        <taxon>Fungi</taxon>
        <taxon>Dikarya</taxon>
        <taxon>Ascomycota</taxon>
        <taxon>Pezizomycotina</taxon>
        <taxon>Sordariomycetes</taxon>
        <taxon>Hypocreomycetidae</taxon>
        <taxon>Hypocreales</taxon>
        <taxon>Cordycipitaceae</taxon>
        <taxon>Niveomyces</taxon>
    </lineage>
</organism>
<name>A0A167PD43_9HYPO</name>
<feature type="compositionally biased region" description="Basic residues" evidence="1">
    <location>
        <begin position="36"/>
        <end position="45"/>
    </location>
</feature>
<protein>
    <submittedName>
        <fullName evidence="2">Uncharacterized protein</fullName>
    </submittedName>
</protein>
<feature type="compositionally biased region" description="Basic and acidic residues" evidence="1">
    <location>
        <begin position="70"/>
        <end position="89"/>
    </location>
</feature>
<dbReference type="AlphaFoldDB" id="A0A167PD43"/>
<feature type="region of interest" description="Disordered" evidence="1">
    <location>
        <begin position="28"/>
        <end position="89"/>
    </location>
</feature>
<evidence type="ECO:0000313" key="2">
    <source>
        <dbReference type="EMBL" id="OAA56537.1"/>
    </source>
</evidence>
<gene>
    <name evidence="2" type="ORF">SPI_07544</name>
</gene>
<reference evidence="2 3" key="1">
    <citation type="journal article" date="2016" name="Genome Biol. Evol.">
        <title>Divergent and convergent evolution of fungal pathogenicity.</title>
        <authorList>
            <person name="Shang Y."/>
            <person name="Xiao G."/>
            <person name="Zheng P."/>
            <person name="Cen K."/>
            <person name="Zhan S."/>
            <person name="Wang C."/>
        </authorList>
    </citation>
    <scope>NUCLEOTIDE SEQUENCE [LARGE SCALE GENOMIC DNA]</scope>
    <source>
        <strain evidence="2 3">RCEF 264</strain>
    </source>
</reference>
<evidence type="ECO:0000313" key="3">
    <source>
        <dbReference type="Proteomes" id="UP000076874"/>
    </source>
</evidence>